<keyword evidence="3" id="KW-0804">Transcription</keyword>
<evidence type="ECO:0000313" key="6">
    <source>
        <dbReference type="Proteomes" id="UP000321261"/>
    </source>
</evidence>
<dbReference type="SUPFAM" id="SSF46689">
    <property type="entry name" value="Homeodomain-like"/>
    <property type="match status" value="2"/>
</dbReference>
<keyword evidence="6" id="KW-1185">Reference proteome</keyword>
<dbReference type="InterPro" id="IPR018062">
    <property type="entry name" value="HTH_AraC-typ_CS"/>
</dbReference>
<dbReference type="InterPro" id="IPR018060">
    <property type="entry name" value="HTH_AraC"/>
</dbReference>
<evidence type="ECO:0000256" key="3">
    <source>
        <dbReference type="ARBA" id="ARBA00023163"/>
    </source>
</evidence>
<dbReference type="SMART" id="SM00342">
    <property type="entry name" value="HTH_ARAC"/>
    <property type="match status" value="1"/>
</dbReference>
<evidence type="ECO:0000256" key="2">
    <source>
        <dbReference type="ARBA" id="ARBA00023125"/>
    </source>
</evidence>
<dbReference type="PANTHER" id="PTHR46796">
    <property type="entry name" value="HTH-TYPE TRANSCRIPTIONAL ACTIVATOR RHAS-RELATED"/>
    <property type="match status" value="1"/>
</dbReference>
<dbReference type="InterPro" id="IPR032783">
    <property type="entry name" value="AraC_lig"/>
</dbReference>
<dbReference type="InterPro" id="IPR050204">
    <property type="entry name" value="AraC_XylS_family_regulators"/>
</dbReference>
<keyword evidence="1" id="KW-0805">Transcription regulation</keyword>
<proteinExistence type="predicted"/>
<gene>
    <name evidence="5" type="ORF">FHX44_112404</name>
</gene>
<sequence length="331" mass="35211">MSVRDLDVPAVPSGSGDAVADIVADVVATIRRGSAIYCLARLHAPWGMELEEGAVAGVAVITSGACWLVPEGLEPVQLVQGDVVLLPSGVAHICADQPGRAARPLTELIGGPLEEGMPNRLVIEGDGPVTRLLIGAFLLAPGPPHPLTAVLPPVVHIGAGQSRDRGLAAAVELLSCEVQRADPGAPAVAASLLDLLFVYILRAWLAEQHHASEGWVRALYDPVVGSALALIHDDPARPWSVDLLARAAGTPRATFTRRFRTLTGQAPMAYVAAWRMSVAARLLREHRGSLREVARHVGYDSEFAFARAFKRATGHPPGRYRTDAQEHRTSL</sequence>
<dbReference type="GO" id="GO:0003700">
    <property type="term" value="F:DNA-binding transcription factor activity"/>
    <property type="evidence" value="ECO:0007669"/>
    <property type="project" value="InterPro"/>
</dbReference>
<dbReference type="EMBL" id="VIWU01000001">
    <property type="protein sequence ID" value="TWF76514.1"/>
    <property type="molecule type" value="Genomic_DNA"/>
</dbReference>
<name>A0A561SNU7_9PSEU</name>
<protein>
    <submittedName>
        <fullName evidence="5">AraC family transcriptional regulator</fullName>
    </submittedName>
</protein>
<dbReference type="GO" id="GO:0043565">
    <property type="term" value="F:sequence-specific DNA binding"/>
    <property type="evidence" value="ECO:0007669"/>
    <property type="project" value="InterPro"/>
</dbReference>
<evidence type="ECO:0000259" key="4">
    <source>
        <dbReference type="PROSITE" id="PS01124"/>
    </source>
</evidence>
<accession>A0A561SNU7</accession>
<dbReference type="OrthoDB" id="241790at2"/>
<dbReference type="Gene3D" id="1.10.10.60">
    <property type="entry name" value="Homeodomain-like"/>
    <property type="match status" value="2"/>
</dbReference>
<keyword evidence="2" id="KW-0238">DNA-binding</keyword>
<dbReference type="PANTHER" id="PTHR46796:SF13">
    <property type="entry name" value="HTH-TYPE TRANSCRIPTIONAL ACTIVATOR RHAS"/>
    <property type="match status" value="1"/>
</dbReference>
<dbReference type="PROSITE" id="PS01124">
    <property type="entry name" value="HTH_ARAC_FAMILY_2"/>
    <property type="match status" value="1"/>
</dbReference>
<feature type="domain" description="HTH araC/xylS-type" evidence="4">
    <location>
        <begin position="225"/>
        <end position="323"/>
    </location>
</feature>
<evidence type="ECO:0000313" key="5">
    <source>
        <dbReference type="EMBL" id="TWF76514.1"/>
    </source>
</evidence>
<evidence type="ECO:0000256" key="1">
    <source>
        <dbReference type="ARBA" id="ARBA00023015"/>
    </source>
</evidence>
<reference evidence="5 6" key="1">
    <citation type="submission" date="2019-06" db="EMBL/GenBank/DDBJ databases">
        <title>Sequencing the genomes of 1000 actinobacteria strains.</title>
        <authorList>
            <person name="Klenk H.-P."/>
        </authorList>
    </citation>
    <scope>NUCLEOTIDE SEQUENCE [LARGE SCALE GENOMIC DNA]</scope>
    <source>
        <strain evidence="5 6">DSM 45671</strain>
    </source>
</reference>
<organism evidence="5 6">
    <name type="scientific">Pseudonocardia hierapolitana</name>
    <dbReference type="NCBI Taxonomy" id="1128676"/>
    <lineage>
        <taxon>Bacteria</taxon>
        <taxon>Bacillati</taxon>
        <taxon>Actinomycetota</taxon>
        <taxon>Actinomycetes</taxon>
        <taxon>Pseudonocardiales</taxon>
        <taxon>Pseudonocardiaceae</taxon>
        <taxon>Pseudonocardia</taxon>
    </lineage>
</organism>
<dbReference type="RefSeq" id="WP_147255774.1">
    <property type="nucleotide sequence ID" value="NZ_VIWU01000001.1"/>
</dbReference>
<dbReference type="Proteomes" id="UP000321261">
    <property type="component" value="Unassembled WGS sequence"/>
</dbReference>
<dbReference type="AlphaFoldDB" id="A0A561SNU7"/>
<dbReference type="InterPro" id="IPR009057">
    <property type="entry name" value="Homeodomain-like_sf"/>
</dbReference>
<dbReference type="Pfam" id="PF12852">
    <property type="entry name" value="Cupin_6"/>
    <property type="match status" value="1"/>
</dbReference>
<dbReference type="PROSITE" id="PS00041">
    <property type="entry name" value="HTH_ARAC_FAMILY_1"/>
    <property type="match status" value="1"/>
</dbReference>
<comment type="caution">
    <text evidence="5">The sequence shown here is derived from an EMBL/GenBank/DDBJ whole genome shotgun (WGS) entry which is preliminary data.</text>
</comment>
<dbReference type="Pfam" id="PF12833">
    <property type="entry name" value="HTH_18"/>
    <property type="match status" value="1"/>
</dbReference>